<dbReference type="Proteomes" id="UP000192611">
    <property type="component" value="Unassembled WGS sequence"/>
</dbReference>
<evidence type="ECO:0000256" key="1">
    <source>
        <dbReference type="ARBA" id="ARBA00004496"/>
    </source>
</evidence>
<dbReference type="NCBIfam" id="TIGR02707">
    <property type="entry name" value="butyr_kinase"/>
    <property type="match status" value="1"/>
</dbReference>
<dbReference type="GO" id="GO:0005524">
    <property type="term" value="F:ATP binding"/>
    <property type="evidence" value="ECO:0007669"/>
    <property type="project" value="UniProtKB-KW"/>
</dbReference>
<dbReference type="PIRSF" id="PIRSF036458">
    <property type="entry name" value="Butyrate_kin"/>
    <property type="match status" value="1"/>
</dbReference>
<accession>A0A1W9S0A4</accession>
<dbReference type="PROSITE" id="PS01076">
    <property type="entry name" value="ACETATE_KINASE_2"/>
    <property type="match status" value="1"/>
</dbReference>
<evidence type="ECO:0000256" key="9">
    <source>
        <dbReference type="HAMAP-Rule" id="MF_00542"/>
    </source>
</evidence>
<sequence>MTEKNNLYILTINPGSTSTKIAIYEDSKAIFEEEIMHDPEVVMSFKKRDEDYRFRKETILGLLSEKGFDINKFSAVVGRGGFVQPIEGGVYEVNRKMLDDLEHRAPYEHPSNLGAPLAYEIASGIGVKAYTVDPVVVDEMSDLARVSGYPGIIRKSVLHALNIRAVARIAAEKHLKKKHSDVNLIVIHMGGGISVTAHFRGKMVDVNNAFLGMGPFTPQRVGALPTGELIKLCYSGKFTQKELEAELVKNAGLRGYLGTNDAIEIEKMIENGNELARLIYEALAYQISKEVGAMATVLKGNVDAIIFTGGLSRSDMLMRWIKERVSFIADVIVIPGQKEMDAMAESVLRILKGEEEAKEYIPKEILDPMKKYGKQEV</sequence>
<keyword evidence="4 9" id="KW-0808">Transferase</keyword>
<dbReference type="InterPro" id="IPR011245">
    <property type="entry name" value="Butyrate_kin"/>
</dbReference>
<dbReference type="Gene3D" id="3.30.420.40">
    <property type="match status" value="2"/>
</dbReference>
<dbReference type="EC" id="2.7.2.7" evidence="9"/>
<evidence type="ECO:0000256" key="5">
    <source>
        <dbReference type="ARBA" id="ARBA00022741"/>
    </source>
</evidence>
<dbReference type="Pfam" id="PF00871">
    <property type="entry name" value="Acetate_kinase"/>
    <property type="match status" value="1"/>
</dbReference>
<dbReference type="AlphaFoldDB" id="A0A1W9S0A4"/>
<name>A0A1W9S0A4_9BACT</name>
<evidence type="ECO:0000256" key="3">
    <source>
        <dbReference type="ARBA" id="ARBA00022490"/>
    </source>
</evidence>
<dbReference type="GO" id="GO:0047761">
    <property type="term" value="F:butyrate kinase activity"/>
    <property type="evidence" value="ECO:0007669"/>
    <property type="project" value="UniProtKB-UniRule"/>
</dbReference>
<keyword evidence="7 9" id="KW-0067">ATP-binding</keyword>
<protein>
    <recommendedName>
        <fullName evidence="9">Probable butyrate kinase</fullName>
        <shortName evidence="9">BK</shortName>
        <ecNumber evidence="9">2.7.2.7</ecNumber>
    </recommendedName>
    <alternativeName>
        <fullName evidence="9">Branched-chain carboxylic acid kinase</fullName>
    </alternativeName>
</protein>
<dbReference type="EMBL" id="NATQ01000076">
    <property type="protein sequence ID" value="OQX90281.1"/>
    <property type="molecule type" value="Genomic_DNA"/>
</dbReference>
<keyword evidence="6 9" id="KW-0418">Kinase</keyword>
<evidence type="ECO:0000256" key="4">
    <source>
        <dbReference type="ARBA" id="ARBA00022679"/>
    </source>
</evidence>
<evidence type="ECO:0000256" key="6">
    <source>
        <dbReference type="ARBA" id="ARBA00022777"/>
    </source>
</evidence>
<dbReference type="CDD" id="cd24011">
    <property type="entry name" value="ASKHA_NBD_BK"/>
    <property type="match status" value="1"/>
</dbReference>
<organism evidence="11 12">
    <name type="scientific">Candidatus Coatesbacteria bacterium 4484_99</name>
    <dbReference type="NCBI Taxonomy" id="1970774"/>
    <lineage>
        <taxon>Bacteria</taxon>
        <taxon>Candidatus Coatesiibacteriota</taxon>
    </lineage>
</organism>
<comment type="similarity">
    <text evidence="2 9 10">Belongs to the acetokinase family.</text>
</comment>
<evidence type="ECO:0000256" key="2">
    <source>
        <dbReference type="ARBA" id="ARBA00008748"/>
    </source>
</evidence>
<dbReference type="PROSITE" id="PS01075">
    <property type="entry name" value="ACETATE_KINASE_1"/>
    <property type="match status" value="1"/>
</dbReference>
<keyword evidence="3 9" id="KW-0963">Cytoplasm</keyword>
<keyword evidence="5 9" id="KW-0547">Nucleotide-binding</keyword>
<dbReference type="GO" id="GO:0008776">
    <property type="term" value="F:acetate kinase activity"/>
    <property type="evidence" value="ECO:0007669"/>
    <property type="project" value="TreeGrafter"/>
</dbReference>
<dbReference type="NCBIfam" id="NF002834">
    <property type="entry name" value="PRK03011.1-5"/>
    <property type="match status" value="1"/>
</dbReference>
<evidence type="ECO:0000313" key="12">
    <source>
        <dbReference type="Proteomes" id="UP000192611"/>
    </source>
</evidence>
<reference evidence="12" key="1">
    <citation type="submission" date="2017-03" db="EMBL/GenBank/DDBJ databases">
        <title>Novel pathways for hydrocarbon cycling and metabolic interdependencies in hydrothermal sediment communities.</title>
        <authorList>
            <person name="Dombrowski N."/>
            <person name="Seitz K."/>
            <person name="Teske A."/>
            <person name="Baker B."/>
        </authorList>
    </citation>
    <scope>NUCLEOTIDE SEQUENCE [LARGE SCALE GENOMIC DNA]</scope>
</reference>
<comment type="subcellular location">
    <subcellularLocation>
        <location evidence="1 9">Cytoplasm</location>
    </subcellularLocation>
</comment>
<evidence type="ECO:0000256" key="7">
    <source>
        <dbReference type="ARBA" id="ARBA00022840"/>
    </source>
</evidence>
<dbReference type="GO" id="GO:0006083">
    <property type="term" value="P:acetate metabolic process"/>
    <property type="evidence" value="ECO:0007669"/>
    <property type="project" value="TreeGrafter"/>
</dbReference>
<evidence type="ECO:0000256" key="10">
    <source>
        <dbReference type="RuleBase" id="RU003835"/>
    </source>
</evidence>
<evidence type="ECO:0000256" key="8">
    <source>
        <dbReference type="ARBA" id="ARBA00048596"/>
    </source>
</evidence>
<dbReference type="HAMAP" id="MF_00542">
    <property type="entry name" value="Butyrate_kinase"/>
    <property type="match status" value="1"/>
</dbReference>
<dbReference type="SUPFAM" id="SSF53067">
    <property type="entry name" value="Actin-like ATPase domain"/>
    <property type="match status" value="2"/>
</dbReference>
<dbReference type="InterPro" id="IPR043129">
    <property type="entry name" value="ATPase_NBD"/>
</dbReference>
<comment type="catalytic activity">
    <reaction evidence="8 9">
        <text>butanoate + ATP = butanoyl phosphate + ADP</text>
        <dbReference type="Rhea" id="RHEA:13585"/>
        <dbReference type="ChEBI" id="CHEBI:17968"/>
        <dbReference type="ChEBI" id="CHEBI:30616"/>
        <dbReference type="ChEBI" id="CHEBI:58079"/>
        <dbReference type="ChEBI" id="CHEBI:456216"/>
        <dbReference type="EC" id="2.7.2.7"/>
    </reaction>
</comment>
<evidence type="ECO:0000313" key="11">
    <source>
        <dbReference type="EMBL" id="OQX90281.1"/>
    </source>
</evidence>
<dbReference type="PANTHER" id="PTHR21060:SF3">
    <property type="entry name" value="BUTYRATE KINASE 2-RELATED"/>
    <property type="match status" value="1"/>
</dbReference>
<dbReference type="PANTHER" id="PTHR21060">
    <property type="entry name" value="ACETATE KINASE"/>
    <property type="match status" value="1"/>
</dbReference>
<dbReference type="InterPro" id="IPR000890">
    <property type="entry name" value="Aliphatic_acid_kin_short-chain"/>
</dbReference>
<dbReference type="PRINTS" id="PR00471">
    <property type="entry name" value="ACETATEKNASE"/>
</dbReference>
<comment type="caution">
    <text evidence="11">The sequence shown here is derived from an EMBL/GenBank/DDBJ whole genome shotgun (WGS) entry which is preliminary data.</text>
</comment>
<proteinExistence type="inferred from homology"/>
<gene>
    <name evidence="9" type="primary">buk</name>
    <name evidence="11" type="ORF">B6D57_03945</name>
</gene>
<dbReference type="GO" id="GO:0005737">
    <property type="term" value="C:cytoplasm"/>
    <property type="evidence" value="ECO:0007669"/>
    <property type="project" value="UniProtKB-SubCell"/>
</dbReference>
<dbReference type="InterPro" id="IPR023865">
    <property type="entry name" value="Aliphatic_acid_kinase_CS"/>
</dbReference>